<keyword evidence="4" id="KW-0479">Metal-binding</keyword>
<keyword evidence="5" id="KW-0862">Zinc</keyword>
<keyword evidence="3" id="KW-0217">Developmental protein</keyword>
<dbReference type="GO" id="GO:0008543">
    <property type="term" value="P:fibroblast growth factor receptor signaling pathway"/>
    <property type="evidence" value="ECO:0007669"/>
    <property type="project" value="TreeGrafter"/>
</dbReference>
<evidence type="ECO:0000256" key="2">
    <source>
        <dbReference type="ARBA" id="ARBA00021000"/>
    </source>
</evidence>
<dbReference type="Gene3D" id="2.60.40.4240">
    <property type="entry name" value="Transcription activator, Churchill"/>
    <property type="match status" value="1"/>
</dbReference>
<evidence type="ECO:0000313" key="9">
    <source>
        <dbReference type="Proteomes" id="UP000085678"/>
    </source>
</evidence>
<dbReference type="GO" id="GO:0008270">
    <property type="term" value="F:zinc ion binding"/>
    <property type="evidence" value="ECO:0007669"/>
    <property type="project" value="InterPro"/>
</dbReference>
<evidence type="ECO:0000256" key="8">
    <source>
        <dbReference type="ARBA" id="ARBA00023163"/>
    </source>
</evidence>
<dbReference type="InterPro" id="IPR038543">
    <property type="entry name" value="Churchill_sf"/>
</dbReference>
<dbReference type="PANTHER" id="PTHR31931:SF2">
    <property type="entry name" value="PROTEIN CHURCHILL"/>
    <property type="match status" value="1"/>
</dbReference>
<dbReference type="GeneID" id="106174252"/>
<keyword evidence="7" id="KW-0010">Activator</keyword>
<dbReference type="InParanoid" id="A0A1S3JLC1"/>
<dbReference type="AlphaFoldDB" id="A0A1S3JLC1"/>
<name>A0A1S3JLC1_LINAN</name>
<keyword evidence="8" id="KW-0804">Transcription</keyword>
<dbReference type="OrthoDB" id="5954706at2759"/>
<comment type="similarity">
    <text evidence="1">Belongs to the Churchill family.</text>
</comment>
<keyword evidence="9" id="KW-1185">Reference proteome</keyword>
<dbReference type="PANTHER" id="PTHR31931">
    <property type="entry name" value="PROTEIN CHURCHILL"/>
    <property type="match status" value="1"/>
</dbReference>
<evidence type="ECO:0000256" key="6">
    <source>
        <dbReference type="ARBA" id="ARBA00023015"/>
    </source>
</evidence>
<dbReference type="Pfam" id="PF06573">
    <property type="entry name" value="Churchill"/>
    <property type="match status" value="1"/>
</dbReference>
<evidence type="ECO:0000256" key="5">
    <source>
        <dbReference type="ARBA" id="ARBA00022833"/>
    </source>
</evidence>
<organism evidence="9 10">
    <name type="scientific">Lingula anatina</name>
    <name type="common">Brachiopod</name>
    <name type="synonym">Lingula unguis</name>
    <dbReference type="NCBI Taxonomy" id="7574"/>
    <lineage>
        <taxon>Eukaryota</taxon>
        <taxon>Metazoa</taxon>
        <taxon>Spiralia</taxon>
        <taxon>Lophotrochozoa</taxon>
        <taxon>Brachiopoda</taxon>
        <taxon>Linguliformea</taxon>
        <taxon>Lingulata</taxon>
        <taxon>Lingulida</taxon>
        <taxon>Linguloidea</taxon>
        <taxon>Lingulidae</taxon>
        <taxon>Lingula</taxon>
    </lineage>
</organism>
<reference evidence="10" key="1">
    <citation type="submission" date="2025-08" db="UniProtKB">
        <authorList>
            <consortium name="RefSeq"/>
        </authorList>
    </citation>
    <scope>IDENTIFICATION</scope>
    <source>
        <tissue evidence="10">Gonads</tissue>
    </source>
</reference>
<dbReference type="GO" id="GO:0045893">
    <property type="term" value="P:positive regulation of DNA-templated transcription"/>
    <property type="evidence" value="ECO:0007669"/>
    <property type="project" value="InterPro"/>
</dbReference>
<dbReference type="RefSeq" id="XP_013411167.1">
    <property type="nucleotide sequence ID" value="XM_013555713.1"/>
</dbReference>
<dbReference type="Proteomes" id="UP000085678">
    <property type="component" value="Unplaced"/>
</dbReference>
<evidence type="ECO:0000256" key="1">
    <source>
        <dbReference type="ARBA" id="ARBA00009577"/>
    </source>
</evidence>
<dbReference type="STRING" id="7574.A0A1S3JLC1"/>
<evidence type="ECO:0000256" key="7">
    <source>
        <dbReference type="ARBA" id="ARBA00023159"/>
    </source>
</evidence>
<evidence type="ECO:0000256" key="3">
    <source>
        <dbReference type="ARBA" id="ARBA00022473"/>
    </source>
</evidence>
<evidence type="ECO:0000256" key="4">
    <source>
        <dbReference type="ARBA" id="ARBA00022723"/>
    </source>
</evidence>
<evidence type="ECO:0000313" key="10">
    <source>
        <dbReference type="RefSeq" id="XP_013411167.1"/>
    </source>
</evidence>
<protein>
    <recommendedName>
        <fullName evidence="2">Protein Churchill</fullName>
    </recommendedName>
</protein>
<keyword evidence="6" id="KW-0805">Transcription regulation</keyword>
<proteinExistence type="inferred from homology"/>
<dbReference type="KEGG" id="lak:106174252"/>
<gene>
    <name evidence="10" type="primary">LOC106174252</name>
</gene>
<accession>A0A1S3JLC1</accession>
<sequence length="113" mass="13247">MCLDCVKEEYPDRETVCIETGSYLMNFAKCAHCNNLGDVKIVNRTEEEEDGEELITYQHVCQECGHIIANHRYSFYVEDDEYQMYEMECLLCGRGEDSRSVMPTDPKHMQQLF</sequence>
<dbReference type="InterPro" id="IPR009508">
    <property type="entry name" value="Transcrpt_activator_Churchill"/>
</dbReference>